<accession>A0ACC2VZW3</accession>
<evidence type="ECO:0000313" key="2">
    <source>
        <dbReference type="Proteomes" id="UP001230649"/>
    </source>
</evidence>
<proteinExistence type="predicted"/>
<dbReference type="EMBL" id="JASBWS010000053">
    <property type="protein sequence ID" value="KAJ9104397.1"/>
    <property type="molecule type" value="Genomic_DNA"/>
</dbReference>
<protein>
    <submittedName>
        <fullName evidence="1">Uncharacterized protein</fullName>
    </submittedName>
</protein>
<name>A0ACC2VZW3_9TREE</name>
<evidence type="ECO:0000313" key="1">
    <source>
        <dbReference type="EMBL" id="KAJ9104397.1"/>
    </source>
</evidence>
<organism evidence="1 2">
    <name type="scientific">Naganishia adeliensis</name>
    <dbReference type="NCBI Taxonomy" id="92952"/>
    <lineage>
        <taxon>Eukaryota</taxon>
        <taxon>Fungi</taxon>
        <taxon>Dikarya</taxon>
        <taxon>Basidiomycota</taxon>
        <taxon>Agaricomycotina</taxon>
        <taxon>Tremellomycetes</taxon>
        <taxon>Filobasidiales</taxon>
        <taxon>Filobasidiaceae</taxon>
        <taxon>Naganishia</taxon>
    </lineage>
</organism>
<reference evidence="1" key="1">
    <citation type="submission" date="2023-04" db="EMBL/GenBank/DDBJ databases">
        <title>Draft Genome sequencing of Naganishia species isolated from polar environments using Oxford Nanopore Technology.</title>
        <authorList>
            <person name="Leo P."/>
            <person name="Venkateswaran K."/>
        </authorList>
    </citation>
    <scope>NUCLEOTIDE SEQUENCE</scope>
    <source>
        <strain evidence="1">MNA-CCFEE 5262</strain>
    </source>
</reference>
<keyword evidence="2" id="KW-1185">Reference proteome</keyword>
<comment type="caution">
    <text evidence="1">The sequence shown here is derived from an EMBL/GenBank/DDBJ whole genome shotgun (WGS) entry which is preliminary data.</text>
</comment>
<gene>
    <name evidence="1" type="ORF">QFC20_004533</name>
</gene>
<dbReference type="Proteomes" id="UP001230649">
    <property type="component" value="Unassembled WGS sequence"/>
</dbReference>
<sequence length="1011" mass="108532">MPAFKFSSLLHKDKSDSSSRRSSMASDVSSITSDPLVSSPIDDPRQGISSDGARSTSTNQLLSGSDLSEGGVADVDMSHRSHTSGPRGLTLDMAKANDRNLAVPDYSSSDDMDTPLASRSESELFQVRSRNSTHAPSAQAIITQPISVEGLGPVIPQTSNTQTLTPAQEVVFAVQSASPSGSSQEVTPSTTFPPTFEGRSMQSSVGTSVNGSTMLQPNVDASADRSPKSAGALLLPTQETTTSRRFSSSSKKRPASVNILPGGPAPPIHTAPAAGSSTQSVMSLPAPDNSVPHTPAELLSIVKSKVRPHRSGSRASKNALETESLPPGVIEPMRRKKKMGKRERLKARLRASSDAFSLRSDDHDTNDSFGDESDTSEESGSDDEDDDDDDDDDDSRSVATRNSRFSHADLPVHGFAVASNKRNIEFHALFPEIDEGDYLIDGEHVTRNSFEGPFVHRSSTDYGCALQKDILVQGRIYVSEHHLSFHANIFGWITNVGTVAEALDFCSTLIVRSIQVIIAFADIIAIEKKMTAFVIPNAVSISTRQGKNYTFASFLARDTSYDVFINVWRQSHSQTPSLHEYAEDGATGDLAADHPSDDAKKQVPANAHKPTKCACGEKGDHYPETALEVVMPSTPEKVYNLMFASAFLREWMSDNQKLLDIQMGEWTPISGGSHLLKRTMSYIKPLNGSIGPKQTKCEITDENEFVDFDHYVSNITTTRTPDVPSGNAFSVKTRTCLTWNGPNSTKVIVTTKVEFTARSFIKGIIEKSAIEGQKQYHAALDKSMREYMAAHSDEFAMQGADGKPIADDQPSGVDSGVTSTNVEKAVLVDADVAAASQKKAQEDAGAFDRIFGFLKALGSGLGDLFSMIGDMFSGLPGGRDLGLLLVILVLLLSNWWTYNALKGNKNPAAAQEREARRAARVDVSSPGTSAEDVQKMVDSAVQSYFASSVAPGGSVDLGSETAAILRELNALEDRIVTIRTQVVALDAVGAPGVEVLLEGQSPVSGALDTLE</sequence>